<evidence type="ECO:0000313" key="2">
    <source>
        <dbReference type="EMBL" id="SEQ73365.1"/>
    </source>
</evidence>
<keyword evidence="1" id="KW-0732">Signal</keyword>
<comment type="caution">
    <text evidence="2">The sequence shown here is derived from an EMBL/GenBank/DDBJ whole genome shotgun (WGS) entry which is preliminary data.</text>
</comment>
<dbReference type="Proteomes" id="UP000183210">
    <property type="component" value="Unassembled WGS sequence"/>
</dbReference>
<proteinExistence type="predicted"/>
<gene>
    <name evidence="2" type="ORF">SAMN05216409_10881</name>
</gene>
<accession>A0A9X8MDP8</accession>
<protein>
    <recommendedName>
        <fullName evidence="4">Nickel transporter</fullName>
    </recommendedName>
</protein>
<evidence type="ECO:0000313" key="3">
    <source>
        <dbReference type="Proteomes" id="UP000183210"/>
    </source>
</evidence>
<evidence type="ECO:0008006" key="4">
    <source>
        <dbReference type="Google" id="ProtNLM"/>
    </source>
</evidence>
<organism evidence="2 3">
    <name type="scientific">Pseudomonas lutea</name>
    <dbReference type="NCBI Taxonomy" id="243924"/>
    <lineage>
        <taxon>Bacteria</taxon>
        <taxon>Pseudomonadati</taxon>
        <taxon>Pseudomonadota</taxon>
        <taxon>Gammaproteobacteria</taxon>
        <taxon>Pseudomonadales</taxon>
        <taxon>Pseudomonadaceae</taxon>
        <taxon>Pseudomonas</taxon>
    </lineage>
</organism>
<feature type="chain" id="PRO_5040879979" description="Nickel transporter" evidence="1">
    <location>
        <begin position="23"/>
        <end position="218"/>
    </location>
</feature>
<reference evidence="2 3" key="1">
    <citation type="submission" date="2016-10" db="EMBL/GenBank/DDBJ databases">
        <authorList>
            <person name="Varghese N."/>
            <person name="Submissions S."/>
        </authorList>
    </citation>
    <scope>NUCLEOTIDE SEQUENCE [LARGE SCALE GENOMIC DNA]</scope>
    <source>
        <strain evidence="2 3">LMG 21974</strain>
    </source>
</reference>
<dbReference type="EMBL" id="FOEV01000008">
    <property type="protein sequence ID" value="SEQ73365.1"/>
    <property type="molecule type" value="Genomic_DNA"/>
</dbReference>
<dbReference type="AlphaFoldDB" id="A0A9X8MDP8"/>
<sequence>MVILRNALLCVGLGSVVLNASAHELWLERDASGPIRVYLGEPDEGVLETGETIAALAPTTQVFTHDRNATAKVVAREDHLEAAVNEQGDVRSYNDQVWKPWKDEQGHYTAALMHARAGRTETKALLDYELVPAAANSNRFTLLFKGKPLAAHDVVLFDPKNQALKLKTDSRGVVDVPTKEKGRFILASGYQTPANGYEVAGQKMDNLYYGTTTSFIVD</sequence>
<evidence type="ECO:0000256" key="1">
    <source>
        <dbReference type="SAM" id="SignalP"/>
    </source>
</evidence>
<feature type="signal peptide" evidence="1">
    <location>
        <begin position="1"/>
        <end position="22"/>
    </location>
</feature>
<name>A0A9X8MDP8_9PSED</name>